<dbReference type="OrthoDB" id="9815497at2"/>
<evidence type="ECO:0000259" key="2">
    <source>
        <dbReference type="Pfam" id="PF13478"/>
    </source>
</evidence>
<dbReference type="PANTHER" id="PTHR30388:SF4">
    <property type="entry name" value="MOLYBDENUM COFACTOR INSERTION CHAPERONE PAOD"/>
    <property type="match status" value="1"/>
</dbReference>
<name>A0A3P5WP45_9MICC</name>
<dbReference type="InterPro" id="IPR052698">
    <property type="entry name" value="MoCofactor_Util/Proc"/>
</dbReference>
<dbReference type="Gene3D" id="3.40.50.720">
    <property type="entry name" value="NAD(P)-binding Rossmann-like Domain"/>
    <property type="match status" value="1"/>
</dbReference>
<evidence type="ECO:0000259" key="1">
    <source>
        <dbReference type="Pfam" id="PF02625"/>
    </source>
</evidence>
<keyword evidence="3" id="KW-0560">Oxidoreductase</keyword>
<dbReference type="EMBL" id="UXAU01000017">
    <property type="protein sequence ID" value="VDC22752.1"/>
    <property type="molecule type" value="Genomic_DNA"/>
</dbReference>
<dbReference type="PANTHER" id="PTHR30388">
    <property type="entry name" value="ALDEHYDE OXIDOREDUCTASE MOLYBDENUM COFACTOR ASSEMBLY PROTEIN"/>
    <property type="match status" value="1"/>
</dbReference>
<reference evidence="3 4" key="1">
    <citation type="submission" date="2018-11" db="EMBL/GenBank/DDBJ databases">
        <authorList>
            <person name="Criscuolo A."/>
        </authorList>
    </citation>
    <scope>NUCLEOTIDE SEQUENCE [LARGE SCALE GENOMIC DNA]</scope>
    <source>
        <strain evidence="3">AT11b</strain>
    </source>
</reference>
<evidence type="ECO:0000313" key="3">
    <source>
        <dbReference type="EMBL" id="VDC22752.1"/>
    </source>
</evidence>
<dbReference type="Pfam" id="PF13478">
    <property type="entry name" value="XdhC_C"/>
    <property type="match status" value="1"/>
</dbReference>
<keyword evidence="4" id="KW-1185">Reference proteome</keyword>
<dbReference type="InterPro" id="IPR027051">
    <property type="entry name" value="XdhC_Rossmann_dom"/>
</dbReference>
<dbReference type="Pfam" id="PF02625">
    <property type="entry name" value="XdhC_CoxI"/>
    <property type="match status" value="1"/>
</dbReference>
<proteinExistence type="predicted"/>
<gene>
    <name evidence="3" type="primary">pucA</name>
    <name evidence="3" type="ORF">PSET11_01018</name>
</gene>
<accession>A0A3P5WP45</accession>
<feature type="domain" description="XdhC Rossmann" evidence="2">
    <location>
        <begin position="245"/>
        <end position="391"/>
    </location>
</feature>
<protein>
    <submittedName>
        <fullName evidence="3">Putative xanthine dehydrogenase subunit A</fullName>
        <ecNumber evidence="3">1.17.1.4</ecNumber>
    </submittedName>
</protein>
<dbReference type="Proteomes" id="UP000280861">
    <property type="component" value="Unassembled WGS sequence"/>
</dbReference>
<dbReference type="AlphaFoldDB" id="A0A3P5WP45"/>
<feature type="domain" description="XdhC- CoxI" evidence="1">
    <location>
        <begin position="16"/>
        <end position="80"/>
    </location>
</feature>
<dbReference type="InterPro" id="IPR003777">
    <property type="entry name" value="XdhC_CoxI"/>
</dbReference>
<dbReference type="RefSeq" id="WP_124091013.1">
    <property type="nucleotide sequence ID" value="NZ_CBCRYA010000021.1"/>
</dbReference>
<organism evidence="3 4">
    <name type="scientific">Arthrobacter ulcerisalmonis</name>
    <dbReference type="NCBI Taxonomy" id="2483813"/>
    <lineage>
        <taxon>Bacteria</taxon>
        <taxon>Bacillati</taxon>
        <taxon>Actinomycetota</taxon>
        <taxon>Actinomycetes</taxon>
        <taxon>Micrococcales</taxon>
        <taxon>Micrococcaceae</taxon>
        <taxon>Arthrobacter</taxon>
    </lineage>
</organism>
<dbReference type="GO" id="GO:0004854">
    <property type="term" value="F:xanthine dehydrogenase activity"/>
    <property type="evidence" value="ECO:0007669"/>
    <property type="project" value="UniProtKB-EC"/>
</dbReference>
<sequence length="435" mass="44046">MLDLIPSLSSWAGTLASEQFAVATIVAATGSVPRPVGTAMLVSGTGAILGSLSGGCVEGAVVALAEDAIADGGSRQARFGFSSTDAFAAGLTCGGELEIHVEPILGQDHPLRGVLMALATVDPDQPVGLVRVLPAGNASGTAASSAALSGTDAPGRAEGMAALVQVADLGAASRALSAILPQHSLASVAALLRAGGTGVLPLTVSPVSGQPPTQAGTCPADLQTSLPASDVPLILVESRVPPPRLLVFGANDFGAALLPVGKLLGYHVTLVDARPAFAAQPRFGMADEVVTQWPHHYLAAEAAASRLDSRSVVAVLSHDPKFDIPLLEAALALDLAYVGAMGSRRSHLQRVDDLLNTGIAPERIARLHSPIGLDLGAETPAEVAVSITAELIAARSAASTGMPLREASGPIHHAPPTPFLSAVPEPLTQQEIAWT</sequence>
<evidence type="ECO:0000313" key="4">
    <source>
        <dbReference type="Proteomes" id="UP000280861"/>
    </source>
</evidence>
<dbReference type="EC" id="1.17.1.4" evidence="3"/>